<evidence type="ECO:0000256" key="5">
    <source>
        <dbReference type="ARBA" id="ARBA00018464"/>
    </source>
</evidence>
<dbReference type="GeneID" id="7052428"/>
<evidence type="ECO:0000256" key="2">
    <source>
        <dbReference type="ARBA" id="ARBA00005133"/>
    </source>
</evidence>
<dbReference type="InterPro" id="IPR044524">
    <property type="entry name" value="Isoase_HisA-like"/>
</dbReference>
<sequence length="279" mass="30769">MPTKFRPCIDIHQGQVKQIVGGSLGSTRALQTNYVSAKSSSYYAELYKQNNLTGGHVIMLAPIVSKRPQRLFKLGPSHTGFSVNVKYSRRLIIRLDALQVGGGINLSNAQQWIDRGASKVIVTSWLFPNGEFDESRLKMLSDLIGRDRLVVDVSCRRKGNEWIAAMNKWQLLTTMKINKDNLDMLSKYCSEFLIHAADVEGLCQGIDKELVVKLGKWVTIPCTYAGGGRSLADLELVSKLSGGKVDLTIGSALDIFGGSLSFESVVAWNREFAPDALEN</sequence>
<evidence type="ECO:0000256" key="8">
    <source>
        <dbReference type="ARBA" id="ARBA00023235"/>
    </source>
</evidence>
<evidence type="ECO:0000256" key="11">
    <source>
        <dbReference type="RuleBase" id="RU003657"/>
    </source>
</evidence>
<dbReference type="PANTHER" id="PTHR43090">
    <property type="entry name" value="1-(5-PHOSPHORIBOSYL)-5-[(5-PHOSPHORIBOSYLAMINO)METHYLIDENEAMINO] IMIDAZOLE-4-CARBOXAMIDE ISOMERASE"/>
    <property type="match status" value="1"/>
</dbReference>
<evidence type="ECO:0000256" key="6">
    <source>
        <dbReference type="ARBA" id="ARBA00022605"/>
    </source>
</evidence>
<comment type="similarity">
    <text evidence="3 11">Belongs to the HisA/HisF family.</text>
</comment>
<accession>B6K0F2</accession>
<dbReference type="eggNOG" id="KOG3055">
    <property type="taxonomic scope" value="Eukaryota"/>
</dbReference>
<dbReference type="Pfam" id="PF00977">
    <property type="entry name" value="His_biosynth"/>
    <property type="match status" value="1"/>
</dbReference>
<evidence type="ECO:0000313" key="13">
    <source>
        <dbReference type="EMBL" id="EEB06302.2"/>
    </source>
</evidence>
<evidence type="ECO:0000256" key="3">
    <source>
        <dbReference type="ARBA" id="ARBA00009667"/>
    </source>
</evidence>
<evidence type="ECO:0000256" key="7">
    <source>
        <dbReference type="ARBA" id="ARBA00023102"/>
    </source>
</evidence>
<dbReference type="Gene3D" id="3.20.20.70">
    <property type="entry name" value="Aldolase class I"/>
    <property type="match status" value="1"/>
</dbReference>
<name>B6K0F2_SCHJY</name>
<protein>
    <recommendedName>
        <fullName evidence="5 12">1-(5-phosphoribosyl)-5-[(5-phosphoribosylamino)methylideneamino] imidazole-4-carboxamide isomerase</fullName>
        <ecNumber evidence="4 12">5.3.1.16</ecNumber>
    </recommendedName>
    <alternativeName>
        <fullName evidence="10 12">5-proFAR isomerase</fullName>
    </alternativeName>
    <alternativeName>
        <fullName evidence="9 12">Phosphoribosylformimino-5-aminoimidazole carboxamide ribotide isomerase</fullName>
    </alternativeName>
</protein>
<dbReference type="HOGENOM" id="CLU_065050_0_0_1"/>
<dbReference type="EMBL" id="KE651168">
    <property type="protein sequence ID" value="EEB06302.2"/>
    <property type="molecule type" value="Genomic_DNA"/>
</dbReference>
<dbReference type="OMA" id="IEWNKTH"/>
<evidence type="ECO:0000256" key="12">
    <source>
        <dbReference type="RuleBase" id="RU364022"/>
    </source>
</evidence>
<evidence type="ECO:0000256" key="4">
    <source>
        <dbReference type="ARBA" id="ARBA00012550"/>
    </source>
</evidence>
<keyword evidence="8 12" id="KW-0413">Isomerase</keyword>
<comment type="catalytic activity">
    <reaction evidence="1 12">
        <text>1-(5-phospho-beta-D-ribosyl)-5-[(5-phospho-beta-D-ribosylamino)methylideneamino]imidazole-4-carboxamide = 5-[(5-phospho-1-deoxy-D-ribulos-1-ylimino)methylamino]-1-(5-phospho-beta-D-ribosyl)imidazole-4-carboxamide</text>
        <dbReference type="Rhea" id="RHEA:15469"/>
        <dbReference type="ChEBI" id="CHEBI:58435"/>
        <dbReference type="ChEBI" id="CHEBI:58525"/>
        <dbReference type="EC" id="5.3.1.16"/>
    </reaction>
</comment>
<dbReference type="Proteomes" id="UP000001744">
    <property type="component" value="Unassembled WGS sequence"/>
</dbReference>
<dbReference type="EC" id="5.3.1.16" evidence="4 12"/>
<dbReference type="OrthoDB" id="446074at2759"/>
<dbReference type="CDD" id="cd04723">
    <property type="entry name" value="HisA_HisF"/>
    <property type="match status" value="1"/>
</dbReference>
<evidence type="ECO:0000313" key="15">
    <source>
        <dbReference type="Proteomes" id="UP000001744"/>
    </source>
</evidence>
<evidence type="ECO:0000256" key="9">
    <source>
        <dbReference type="ARBA" id="ARBA00030547"/>
    </source>
</evidence>
<dbReference type="GO" id="GO:0005737">
    <property type="term" value="C:cytoplasm"/>
    <property type="evidence" value="ECO:0007669"/>
    <property type="project" value="UniProtKB-SubCell"/>
</dbReference>
<keyword evidence="6 11" id="KW-0028">Amino-acid biosynthesis</keyword>
<keyword evidence="15" id="KW-1185">Reference proteome</keyword>
<dbReference type="SUPFAM" id="SSF51366">
    <property type="entry name" value="Ribulose-phoshate binding barrel"/>
    <property type="match status" value="1"/>
</dbReference>
<dbReference type="InterPro" id="IPR011060">
    <property type="entry name" value="RibuloseP-bd_barrel"/>
</dbReference>
<evidence type="ECO:0000256" key="10">
    <source>
        <dbReference type="ARBA" id="ARBA00031376"/>
    </source>
</evidence>
<dbReference type="InterPro" id="IPR013785">
    <property type="entry name" value="Aldolase_TIM"/>
</dbReference>
<dbReference type="UniPathway" id="UPA00031">
    <property type="reaction ID" value="UER00009"/>
</dbReference>
<dbReference type="InterPro" id="IPR011858">
    <property type="entry name" value="His6/HISN3"/>
</dbReference>
<dbReference type="GO" id="GO:0003949">
    <property type="term" value="F:1-(5-phosphoribosyl)-5-[(5-phosphoribosylamino)methylideneamino]imidazole-4-carboxamide isomerase activity"/>
    <property type="evidence" value="ECO:0000318"/>
    <property type="project" value="GO_Central"/>
</dbReference>
<evidence type="ECO:0000313" key="14">
    <source>
        <dbReference type="JaponicusDB" id="SJAG_01346"/>
    </source>
</evidence>
<dbReference type="STRING" id="402676.B6K0F2"/>
<organism evidence="13 15">
    <name type="scientific">Schizosaccharomyces japonicus (strain yFS275 / FY16936)</name>
    <name type="common">Fission yeast</name>
    <dbReference type="NCBI Taxonomy" id="402676"/>
    <lineage>
        <taxon>Eukaryota</taxon>
        <taxon>Fungi</taxon>
        <taxon>Dikarya</taxon>
        <taxon>Ascomycota</taxon>
        <taxon>Taphrinomycotina</taxon>
        <taxon>Schizosaccharomycetes</taxon>
        <taxon>Schizosaccharomycetales</taxon>
        <taxon>Schizosaccharomycetaceae</taxon>
        <taxon>Schizosaccharomyces</taxon>
    </lineage>
</organism>
<proteinExistence type="inferred from homology"/>
<keyword evidence="12" id="KW-0963">Cytoplasm</keyword>
<comment type="pathway">
    <text evidence="2 12">Amino-acid biosynthesis; L-histidine biosynthesis; L-histidine from 5-phospho-alpha-D-ribose 1-diphosphate: step 4/9.</text>
</comment>
<keyword evidence="7 11" id="KW-0368">Histidine biosynthesis</keyword>
<gene>
    <name evidence="14" type="primary">his6</name>
    <name evidence="13" type="ORF">SJAG_01346</name>
</gene>
<dbReference type="AlphaFoldDB" id="B6K0F2"/>
<dbReference type="VEuPathDB" id="FungiDB:SJAG_01346"/>
<dbReference type="JaponicusDB" id="SJAG_01346">
    <property type="gene designation" value="his6"/>
</dbReference>
<evidence type="ECO:0000256" key="1">
    <source>
        <dbReference type="ARBA" id="ARBA00000901"/>
    </source>
</evidence>
<dbReference type="PANTHER" id="PTHR43090:SF2">
    <property type="entry name" value="1-(5-PHOSPHORIBOSYL)-5-[(5-PHOSPHORIBOSYLAMINO)METHYLIDENEAMINO] IMIDAZOLE-4-CARBOXAMIDE ISOMERASE"/>
    <property type="match status" value="1"/>
</dbReference>
<dbReference type="InterPro" id="IPR006062">
    <property type="entry name" value="His_biosynth"/>
</dbReference>
<dbReference type="NCBIfam" id="TIGR02129">
    <property type="entry name" value="hisA_euk"/>
    <property type="match status" value="1"/>
</dbReference>
<dbReference type="GO" id="GO:0000105">
    <property type="term" value="P:L-histidine biosynthetic process"/>
    <property type="evidence" value="ECO:0000318"/>
    <property type="project" value="GO_Central"/>
</dbReference>
<dbReference type="RefSeq" id="XP_002172595.2">
    <property type="nucleotide sequence ID" value="XM_002172559.2"/>
</dbReference>
<comment type="subcellular location">
    <subcellularLocation>
        <location evidence="12">Cytoplasm</location>
    </subcellularLocation>
</comment>
<reference evidence="13 15" key="1">
    <citation type="journal article" date="2011" name="Science">
        <title>Comparative functional genomics of the fission yeasts.</title>
        <authorList>
            <person name="Rhind N."/>
            <person name="Chen Z."/>
            <person name="Yassour M."/>
            <person name="Thompson D.A."/>
            <person name="Haas B.J."/>
            <person name="Habib N."/>
            <person name="Wapinski I."/>
            <person name="Roy S."/>
            <person name="Lin M.F."/>
            <person name="Heiman D.I."/>
            <person name="Young S.K."/>
            <person name="Furuya K."/>
            <person name="Guo Y."/>
            <person name="Pidoux A."/>
            <person name="Chen H.M."/>
            <person name="Robbertse B."/>
            <person name="Goldberg J.M."/>
            <person name="Aoki K."/>
            <person name="Bayne E.H."/>
            <person name="Berlin A.M."/>
            <person name="Desjardins C.A."/>
            <person name="Dobbs E."/>
            <person name="Dukaj L."/>
            <person name="Fan L."/>
            <person name="FitzGerald M.G."/>
            <person name="French C."/>
            <person name="Gujja S."/>
            <person name="Hansen K."/>
            <person name="Keifenheim D."/>
            <person name="Levin J.Z."/>
            <person name="Mosher R.A."/>
            <person name="Mueller C.A."/>
            <person name="Pfiffner J."/>
            <person name="Priest M."/>
            <person name="Russ C."/>
            <person name="Smialowska A."/>
            <person name="Swoboda P."/>
            <person name="Sykes S.M."/>
            <person name="Vaughn M."/>
            <person name="Vengrova S."/>
            <person name="Yoder R."/>
            <person name="Zeng Q."/>
            <person name="Allshire R."/>
            <person name="Baulcombe D."/>
            <person name="Birren B.W."/>
            <person name="Brown W."/>
            <person name="Ekwall K."/>
            <person name="Kellis M."/>
            <person name="Leatherwood J."/>
            <person name="Levin H."/>
            <person name="Margalit H."/>
            <person name="Martienssen R."/>
            <person name="Nieduszynski C.A."/>
            <person name="Spatafora J.W."/>
            <person name="Friedman N."/>
            <person name="Dalgaard J.Z."/>
            <person name="Baumann P."/>
            <person name="Niki H."/>
            <person name="Regev A."/>
            <person name="Nusbaum C."/>
        </authorList>
    </citation>
    <scope>NUCLEOTIDE SEQUENCE [LARGE SCALE GENOMIC DNA]</scope>
    <source>
        <strain evidence="15">yFS275 / FY16936</strain>
    </source>
</reference>